<keyword evidence="4" id="KW-1185">Reference proteome</keyword>
<dbReference type="EMBL" id="CP022384">
    <property type="protein sequence ID" value="ATA81073.1"/>
    <property type="molecule type" value="Genomic_DNA"/>
</dbReference>
<dbReference type="RefSeq" id="WP_095912996.1">
    <property type="nucleotide sequence ID" value="NZ_CP022384.1"/>
</dbReference>
<evidence type="ECO:0000313" key="4">
    <source>
        <dbReference type="Proteomes" id="UP000217276"/>
    </source>
</evidence>
<gene>
    <name evidence="3" type="ORF">CGC53_01235</name>
</gene>
<evidence type="ECO:0000313" key="3">
    <source>
        <dbReference type="EMBL" id="ATA81073.1"/>
    </source>
</evidence>
<sequence>MIFNTLYTISTCILSAYVITDIIKKIRRMYMNDYNKLKDENQRLEKENLELKKQIVQMMVDRIKK</sequence>
<keyword evidence="2" id="KW-0472">Membrane</keyword>
<evidence type="ECO:0000256" key="2">
    <source>
        <dbReference type="SAM" id="Phobius"/>
    </source>
</evidence>
<keyword evidence="2" id="KW-1133">Transmembrane helix</keyword>
<proteinExistence type="predicted"/>
<feature type="transmembrane region" description="Helical" evidence="2">
    <location>
        <begin position="6"/>
        <end position="23"/>
    </location>
</feature>
<dbReference type="AlphaFoldDB" id="A0A250F7G9"/>
<keyword evidence="1" id="KW-0175">Coiled coil</keyword>
<dbReference type="Proteomes" id="UP000217276">
    <property type="component" value="Chromosome"/>
</dbReference>
<accession>A0A250F7G9</accession>
<organism evidence="3 4">
    <name type="scientific">Capnocytophaga leadbetteri</name>
    <dbReference type="NCBI Taxonomy" id="327575"/>
    <lineage>
        <taxon>Bacteria</taxon>
        <taxon>Pseudomonadati</taxon>
        <taxon>Bacteroidota</taxon>
        <taxon>Flavobacteriia</taxon>
        <taxon>Flavobacteriales</taxon>
        <taxon>Flavobacteriaceae</taxon>
        <taxon>Capnocytophaga</taxon>
    </lineage>
</organism>
<reference evidence="4" key="1">
    <citation type="submission" date="2017-06" db="EMBL/GenBank/DDBJ databases">
        <title>Capnocytophaga spp. assemblies.</title>
        <authorList>
            <person name="Gulvik C.A."/>
        </authorList>
    </citation>
    <scope>NUCLEOTIDE SEQUENCE [LARGE SCALE GENOMIC DNA]</scope>
    <source>
        <strain evidence="4">H6253</strain>
    </source>
</reference>
<protein>
    <submittedName>
        <fullName evidence="3">Uncharacterized protein</fullName>
    </submittedName>
</protein>
<evidence type="ECO:0000256" key="1">
    <source>
        <dbReference type="SAM" id="Coils"/>
    </source>
</evidence>
<keyword evidence="2" id="KW-0812">Transmembrane</keyword>
<dbReference type="KEGG" id="clk:CGC53_01235"/>
<feature type="coiled-coil region" evidence="1">
    <location>
        <begin position="27"/>
        <end position="61"/>
    </location>
</feature>
<name>A0A250F7G9_9FLAO</name>